<proteinExistence type="predicted"/>
<dbReference type="RefSeq" id="WP_184865726.1">
    <property type="nucleotide sequence ID" value="NZ_BAAAWY010000011.1"/>
</dbReference>
<dbReference type="CDD" id="cd04301">
    <property type="entry name" value="NAT_SF"/>
    <property type="match status" value="1"/>
</dbReference>
<sequence>MLSLPLAPDAELTTLEPWQADEFAEHMDRHREHLAPWIPLAHTITDTESARELLQRYADRQANGAGRLLGIRLRGELVGAILFPQFDAATGNCELGVWLAPHAQGHGLITKAAQLMIDWAFEVRGMHRIEWITMPANERSKAVAKRLGMTLDGVMRESYLFGGRRHDAEIWSLLVTDPRPWTLGTDHSKTPS</sequence>
<dbReference type="Pfam" id="PF13302">
    <property type="entry name" value="Acetyltransf_3"/>
    <property type="match status" value="1"/>
</dbReference>
<dbReference type="Gene3D" id="3.40.630.30">
    <property type="match status" value="1"/>
</dbReference>
<keyword evidence="3" id="KW-1185">Reference proteome</keyword>
<comment type="caution">
    <text evidence="2">The sequence shown here is derived from an EMBL/GenBank/DDBJ whole genome shotgun (WGS) entry which is preliminary data.</text>
</comment>
<dbReference type="InterPro" id="IPR051908">
    <property type="entry name" value="Ribosomal_N-acetyltransferase"/>
</dbReference>
<feature type="domain" description="N-acetyltransferase" evidence="1">
    <location>
        <begin position="13"/>
        <end position="176"/>
    </location>
</feature>
<dbReference type="InterPro" id="IPR016181">
    <property type="entry name" value="Acyl_CoA_acyltransferase"/>
</dbReference>
<evidence type="ECO:0000313" key="3">
    <source>
        <dbReference type="Proteomes" id="UP000585638"/>
    </source>
</evidence>
<protein>
    <submittedName>
        <fullName evidence="2">RimJ/RimL family protein N-acetyltransferase</fullName>
    </submittedName>
</protein>
<organism evidence="2 3">
    <name type="scientific">Kutzneria kofuensis</name>
    <dbReference type="NCBI Taxonomy" id="103725"/>
    <lineage>
        <taxon>Bacteria</taxon>
        <taxon>Bacillati</taxon>
        <taxon>Actinomycetota</taxon>
        <taxon>Actinomycetes</taxon>
        <taxon>Pseudonocardiales</taxon>
        <taxon>Pseudonocardiaceae</taxon>
        <taxon>Kutzneria</taxon>
    </lineage>
</organism>
<dbReference type="EMBL" id="JACHIR010000001">
    <property type="protein sequence ID" value="MBB5894012.1"/>
    <property type="molecule type" value="Genomic_DNA"/>
</dbReference>
<evidence type="ECO:0000259" key="1">
    <source>
        <dbReference type="PROSITE" id="PS51186"/>
    </source>
</evidence>
<dbReference type="SUPFAM" id="SSF55729">
    <property type="entry name" value="Acyl-CoA N-acyltransferases (Nat)"/>
    <property type="match status" value="1"/>
</dbReference>
<accession>A0A7W9KKA5</accession>
<dbReference type="GO" id="GO:0008999">
    <property type="term" value="F:protein-N-terminal-alanine acetyltransferase activity"/>
    <property type="evidence" value="ECO:0007669"/>
    <property type="project" value="TreeGrafter"/>
</dbReference>
<dbReference type="PANTHER" id="PTHR43441">
    <property type="entry name" value="RIBOSOMAL-PROTEIN-SERINE ACETYLTRANSFERASE"/>
    <property type="match status" value="1"/>
</dbReference>
<dbReference type="InterPro" id="IPR000182">
    <property type="entry name" value="GNAT_dom"/>
</dbReference>
<dbReference type="PROSITE" id="PS51186">
    <property type="entry name" value="GNAT"/>
    <property type="match status" value="1"/>
</dbReference>
<evidence type="ECO:0000313" key="2">
    <source>
        <dbReference type="EMBL" id="MBB5894012.1"/>
    </source>
</evidence>
<reference evidence="2 3" key="1">
    <citation type="submission" date="2020-08" db="EMBL/GenBank/DDBJ databases">
        <title>Sequencing the genomes of 1000 actinobacteria strains.</title>
        <authorList>
            <person name="Klenk H.-P."/>
        </authorList>
    </citation>
    <scope>NUCLEOTIDE SEQUENCE [LARGE SCALE GENOMIC DNA]</scope>
    <source>
        <strain evidence="2 3">DSM 43851</strain>
    </source>
</reference>
<dbReference type="GO" id="GO:1990189">
    <property type="term" value="F:protein N-terminal-serine acetyltransferase activity"/>
    <property type="evidence" value="ECO:0007669"/>
    <property type="project" value="TreeGrafter"/>
</dbReference>
<keyword evidence="2" id="KW-0808">Transferase</keyword>
<dbReference type="PANTHER" id="PTHR43441:SF10">
    <property type="entry name" value="ACETYLTRANSFERASE"/>
    <property type="match status" value="1"/>
</dbReference>
<dbReference type="AlphaFoldDB" id="A0A7W9KKA5"/>
<dbReference type="Proteomes" id="UP000585638">
    <property type="component" value="Unassembled WGS sequence"/>
</dbReference>
<name>A0A7W9KKA5_9PSEU</name>
<dbReference type="GO" id="GO:0005737">
    <property type="term" value="C:cytoplasm"/>
    <property type="evidence" value="ECO:0007669"/>
    <property type="project" value="TreeGrafter"/>
</dbReference>
<gene>
    <name evidence="2" type="ORF">BJ998_005208</name>
</gene>